<gene>
    <name evidence="1" type="ORF">g.58852</name>
</gene>
<dbReference type="EMBL" id="GECU01037480">
    <property type="protein sequence ID" value="JAS70226.1"/>
    <property type="molecule type" value="Transcribed_RNA"/>
</dbReference>
<dbReference type="AlphaFoldDB" id="A0A1B6H6A5"/>
<protein>
    <recommendedName>
        <fullName evidence="2">Endonuclease/exonuclease/phosphatase domain-containing protein</fullName>
    </recommendedName>
</protein>
<evidence type="ECO:0000313" key="1">
    <source>
        <dbReference type="EMBL" id="JAS70226.1"/>
    </source>
</evidence>
<feature type="non-terminal residue" evidence="1">
    <location>
        <position position="158"/>
    </location>
</feature>
<reference evidence="1" key="1">
    <citation type="submission" date="2015-11" db="EMBL/GenBank/DDBJ databases">
        <title>De novo transcriptome assembly of four potential Pierce s Disease insect vectors from Arizona vineyards.</title>
        <authorList>
            <person name="Tassone E.E."/>
        </authorList>
    </citation>
    <scope>NUCLEOTIDE SEQUENCE</scope>
</reference>
<name>A0A1B6H6A5_9HEMI</name>
<accession>A0A1B6H6A5</accession>
<feature type="non-terminal residue" evidence="1">
    <location>
        <position position="1"/>
    </location>
</feature>
<sequence length="158" mass="18200">REMLATYNINRFNLPPTRITKISRTSIDIVGTNLNNRMVHVDVINNGISDHTAQLTSIDVQSKITKNSSSYRRHFSTQNLTALKNLLAEQDWLEVYDTESADLAYNSFINTLLMALNTTCPYKLTRRKQNKRGITDLESEELRKTFIRAQERFIICGT</sequence>
<organism evidence="1">
    <name type="scientific">Homalodisca liturata</name>
    <dbReference type="NCBI Taxonomy" id="320908"/>
    <lineage>
        <taxon>Eukaryota</taxon>
        <taxon>Metazoa</taxon>
        <taxon>Ecdysozoa</taxon>
        <taxon>Arthropoda</taxon>
        <taxon>Hexapoda</taxon>
        <taxon>Insecta</taxon>
        <taxon>Pterygota</taxon>
        <taxon>Neoptera</taxon>
        <taxon>Paraneoptera</taxon>
        <taxon>Hemiptera</taxon>
        <taxon>Auchenorrhyncha</taxon>
        <taxon>Membracoidea</taxon>
        <taxon>Cicadellidae</taxon>
        <taxon>Cicadellinae</taxon>
        <taxon>Proconiini</taxon>
        <taxon>Homalodisca</taxon>
    </lineage>
</organism>
<evidence type="ECO:0008006" key="2">
    <source>
        <dbReference type="Google" id="ProtNLM"/>
    </source>
</evidence>
<proteinExistence type="predicted"/>